<feature type="non-terminal residue" evidence="1">
    <location>
        <position position="79"/>
    </location>
</feature>
<evidence type="ECO:0000313" key="1">
    <source>
        <dbReference type="EMBL" id="JAC61818.1"/>
    </source>
</evidence>
<dbReference type="AlphaFoldDB" id="A0A061QQ34"/>
<proteinExistence type="predicted"/>
<gene>
    <name evidence="1" type="ORF">TSPGSL018_25102</name>
</gene>
<sequence length="79" mass="8772">ACILAPSIAWSSLHNRRKDSQAFISGIRPRPCIVQKSSRNHKHATCPWKVKNRPETSLTGSSCFHTIIPSKCPLSTESD</sequence>
<reference evidence="1" key="1">
    <citation type="submission" date="2014-05" db="EMBL/GenBank/DDBJ databases">
        <title>The transcriptome of the halophilic microalga Tetraselmis sp. GSL018 isolated from the Great Salt Lake, Utah.</title>
        <authorList>
            <person name="Jinkerson R.E."/>
            <person name="D'Adamo S."/>
            <person name="Posewitz M.C."/>
        </authorList>
    </citation>
    <scope>NUCLEOTIDE SEQUENCE</scope>
    <source>
        <strain evidence="1">GSL018</strain>
    </source>
</reference>
<protein>
    <submittedName>
        <fullName evidence="1">Uncharacterized protein</fullName>
    </submittedName>
</protein>
<organism evidence="1">
    <name type="scientific">Tetraselmis sp. GSL018</name>
    <dbReference type="NCBI Taxonomy" id="582737"/>
    <lineage>
        <taxon>Eukaryota</taxon>
        <taxon>Viridiplantae</taxon>
        <taxon>Chlorophyta</taxon>
        <taxon>core chlorophytes</taxon>
        <taxon>Chlorodendrophyceae</taxon>
        <taxon>Chlorodendrales</taxon>
        <taxon>Chlorodendraceae</taxon>
        <taxon>Tetraselmis</taxon>
    </lineage>
</organism>
<accession>A0A061QQ34</accession>
<dbReference type="EMBL" id="GBEZ01025247">
    <property type="protein sequence ID" value="JAC61818.1"/>
    <property type="molecule type" value="Transcribed_RNA"/>
</dbReference>
<name>A0A061QQ34_9CHLO</name>
<feature type="non-terminal residue" evidence="1">
    <location>
        <position position="1"/>
    </location>
</feature>